<name>A0A8H4RQL9_9HELO</name>
<dbReference type="OrthoDB" id="3564094at2759"/>
<keyword evidence="2" id="KW-1185">Reference proteome</keyword>
<proteinExistence type="predicted"/>
<dbReference type="EMBL" id="JAAMPI010000196">
    <property type="protein sequence ID" value="KAF4634280.1"/>
    <property type="molecule type" value="Genomic_DNA"/>
</dbReference>
<dbReference type="Proteomes" id="UP000566819">
    <property type="component" value="Unassembled WGS sequence"/>
</dbReference>
<evidence type="ECO:0000313" key="1">
    <source>
        <dbReference type="EMBL" id="KAF4634280.1"/>
    </source>
</evidence>
<reference evidence="1 2" key="1">
    <citation type="submission" date="2020-03" db="EMBL/GenBank/DDBJ databases">
        <title>Draft Genome Sequence of Cudoniella acicularis.</title>
        <authorList>
            <person name="Buettner E."/>
            <person name="Kellner H."/>
        </authorList>
    </citation>
    <scope>NUCLEOTIDE SEQUENCE [LARGE SCALE GENOMIC DNA]</scope>
    <source>
        <strain evidence="1 2">DSM 108380</strain>
    </source>
</reference>
<comment type="caution">
    <text evidence="1">The sequence shown here is derived from an EMBL/GenBank/DDBJ whole genome shotgun (WGS) entry which is preliminary data.</text>
</comment>
<sequence length="508" mass="58898">MRLTSWMGKCPICHIRRRVGHDVNAFHKPETCWDEQREVVTAEVAKLQEIEFTTGMCCQMCAVPQETCCDSAYSSALGKKECLYGGIVREAVAAMIVVGPDIVVEKMYVWMRSEGIWSASTVLGAEDVQQILDDMTSWWHSSVQRLDFIPSILEHMEWRLSGEPEDRVSWSKATIQLTVVDTYFLQTENVSLARKTIYGLMFRSLGDLQDFFQIIRLHSDFWMDLAECLRSFPREADRDGTFSPLILLNLGGDDFTNLRNRNSHFTMQWLPPPDRRLGTFKPLPWLFVQEYSFTLPGLGIDSGHCNMFHTVQLQDGQVKCFTRGSMGGILYDIFYSTEVWRYEHAKTAFHPREIIHNIFLRMDRNIAFQLEDCVKRIRNLDEQLESNLNDLDLKGLNNLNAILSKLRTSWQYFHTAAAAMIENCSDEIPHLRNAFRDTLLYNKSINLSLTEEKFVEKLKDWYDETFLDRIKTTQQTFTQRLLDIESLQQRINISLSVVKSTILMIDAE</sequence>
<accession>A0A8H4RQL9</accession>
<evidence type="ECO:0000313" key="2">
    <source>
        <dbReference type="Proteomes" id="UP000566819"/>
    </source>
</evidence>
<protein>
    <submittedName>
        <fullName evidence="1">Uncharacterized protein</fullName>
    </submittedName>
</protein>
<organism evidence="1 2">
    <name type="scientific">Cudoniella acicularis</name>
    <dbReference type="NCBI Taxonomy" id="354080"/>
    <lineage>
        <taxon>Eukaryota</taxon>
        <taxon>Fungi</taxon>
        <taxon>Dikarya</taxon>
        <taxon>Ascomycota</taxon>
        <taxon>Pezizomycotina</taxon>
        <taxon>Leotiomycetes</taxon>
        <taxon>Helotiales</taxon>
        <taxon>Tricladiaceae</taxon>
        <taxon>Cudoniella</taxon>
    </lineage>
</organism>
<gene>
    <name evidence="1" type="ORF">G7Y89_g3826</name>
</gene>
<dbReference type="AlphaFoldDB" id="A0A8H4RQL9"/>